<feature type="non-terminal residue" evidence="1">
    <location>
        <position position="14"/>
    </location>
</feature>
<proteinExistence type="predicted"/>
<comment type="caution">
    <text evidence="1">The sequence shown here is derived from an EMBL/GenBank/DDBJ whole genome shotgun (WGS) entry which is preliminary data.</text>
</comment>
<reference evidence="1" key="1">
    <citation type="submission" date="2021-02" db="EMBL/GenBank/DDBJ databases">
        <authorList>
            <person name="Nowell W R."/>
        </authorList>
    </citation>
    <scope>NUCLEOTIDE SEQUENCE</scope>
</reference>
<feature type="non-terminal residue" evidence="1">
    <location>
        <position position="1"/>
    </location>
</feature>
<dbReference type="Proteomes" id="UP000663881">
    <property type="component" value="Unassembled WGS sequence"/>
</dbReference>
<protein>
    <submittedName>
        <fullName evidence="1">Uncharacterized protein</fullName>
    </submittedName>
</protein>
<dbReference type="EMBL" id="CAJOAY010004268">
    <property type="protein sequence ID" value="CAF4062428.1"/>
    <property type="molecule type" value="Genomic_DNA"/>
</dbReference>
<name>A0A819SNK9_9BILA</name>
<evidence type="ECO:0000313" key="1">
    <source>
        <dbReference type="EMBL" id="CAF4062428.1"/>
    </source>
</evidence>
<sequence length="14" mass="1765">MLHYGMREQSERDL</sequence>
<accession>A0A819SNK9</accession>
<gene>
    <name evidence="1" type="ORF">OKA104_LOCUS33467</name>
</gene>
<evidence type="ECO:0000313" key="2">
    <source>
        <dbReference type="Proteomes" id="UP000663881"/>
    </source>
</evidence>
<organism evidence="1 2">
    <name type="scientific">Adineta steineri</name>
    <dbReference type="NCBI Taxonomy" id="433720"/>
    <lineage>
        <taxon>Eukaryota</taxon>
        <taxon>Metazoa</taxon>
        <taxon>Spiralia</taxon>
        <taxon>Gnathifera</taxon>
        <taxon>Rotifera</taxon>
        <taxon>Eurotatoria</taxon>
        <taxon>Bdelloidea</taxon>
        <taxon>Adinetida</taxon>
        <taxon>Adinetidae</taxon>
        <taxon>Adineta</taxon>
    </lineage>
</organism>